<reference evidence="1 2" key="1">
    <citation type="submission" date="2016-10" db="EMBL/GenBank/DDBJ databases">
        <authorList>
            <person name="de Groot N.N."/>
        </authorList>
    </citation>
    <scope>NUCLEOTIDE SEQUENCE [LARGE SCALE GENOMIC DNA]</scope>
    <source>
        <strain evidence="1 2">CGMCC 1.6134</strain>
    </source>
</reference>
<evidence type="ECO:0000313" key="1">
    <source>
        <dbReference type="EMBL" id="SFL69151.1"/>
    </source>
</evidence>
<dbReference type="Proteomes" id="UP000199668">
    <property type="component" value="Unassembled WGS sequence"/>
</dbReference>
<organism evidence="1 2">
    <name type="scientific">Salibacterium qingdaonense</name>
    <dbReference type="NCBI Taxonomy" id="266892"/>
    <lineage>
        <taxon>Bacteria</taxon>
        <taxon>Bacillati</taxon>
        <taxon>Bacillota</taxon>
        <taxon>Bacilli</taxon>
        <taxon>Bacillales</taxon>
        <taxon>Bacillaceae</taxon>
    </lineage>
</organism>
<dbReference type="STRING" id="266892.SAMN04488054_103311"/>
<protein>
    <submittedName>
        <fullName evidence="1">Uncharacterized protein</fullName>
    </submittedName>
</protein>
<dbReference type="AlphaFoldDB" id="A0A1I4JS65"/>
<gene>
    <name evidence="1" type="ORF">SAMN04488054_103311</name>
</gene>
<accession>A0A1I4JS65</accession>
<dbReference type="EMBL" id="FOTY01000003">
    <property type="protein sequence ID" value="SFL69151.1"/>
    <property type="molecule type" value="Genomic_DNA"/>
</dbReference>
<evidence type="ECO:0000313" key="2">
    <source>
        <dbReference type="Proteomes" id="UP000199668"/>
    </source>
</evidence>
<name>A0A1I4JS65_9BACI</name>
<proteinExistence type="predicted"/>
<sequence>MIHLYRFPFCSSNILIQKREDPYAAFPLKQLLYIFLFDFNIIGFEPRVDLAEIGEQLRSFHELSEPRAGKR</sequence>
<keyword evidence="2" id="KW-1185">Reference proteome</keyword>